<sequence length="181" mass="19449">MAITIIVDFDKGVIERQRRVAAGGSALVGTIYLCKCFRAMKSRLHSALLLVTLFGFLGFLGVTLDHALLSVASPPSSSAAAAAGFRALPHITVFHAKWCGPCLLQADELAKLPPMEYYIDRIDVDENKDLARASGVGKLPSIVVEAPNGRMVKMEGLRSAEDITSTIEKLTTEGAQPMMMS</sequence>
<reference evidence="3 4" key="1">
    <citation type="submission" date="2020-04" db="EMBL/GenBank/DDBJ databases">
        <title>Perkinsus olseni comparative genomics.</title>
        <authorList>
            <person name="Bogema D.R."/>
        </authorList>
    </citation>
    <scope>NUCLEOTIDE SEQUENCE [LARGE SCALE GENOMIC DNA]</scope>
    <source>
        <strain evidence="3">ATCC PRA-205</strain>
    </source>
</reference>
<organism evidence="3 4">
    <name type="scientific">Perkinsus olseni</name>
    <name type="common">Perkinsus atlanticus</name>
    <dbReference type="NCBI Taxonomy" id="32597"/>
    <lineage>
        <taxon>Eukaryota</taxon>
        <taxon>Sar</taxon>
        <taxon>Alveolata</taxon>
        <taxon>Perkinsozoa</taxon>
        <taxon>Perkinsea</taxon>
        <taxon>Perkinsida</taxon>
        <taxon>Perkinsidae</taxon>
        <taxon>Perkinsus</taxon>
    </lineage>
</organism>
<dbReference type="CDD" id="cd02947">
    <property type="entry name" value="TRX_family"/>
    <property type="match status" value="1"/>
</dbReference>
<proteinExistence type="predicted"/>
<keyword evidence="1" id="KW-0812">Transmembrane</keyword>
<dbReference type="EMBL" id="JABANM010034194">
    <property type="protein sequence ID" value="KAF4700028.1"/>
    <property type="molecule type" value="Genomic_DNA"/>
</dbReference>
<keyword evidence="1" id="KW-1133">Transmembrane helix</keyword>
<accession>A0A7J6PVE4</accession>
<dbReference type="Pfam" id="PF00085">
    <property type="entry name" value="Thioredoxin"/>
    <property type="match status" value="1"/>
</dbReference>
<dbReference type="SUPFAM" id="SSF52833">
    <property type="entry name" value="Thioredoxin-like"/>
    <property type="match status" value="1"/>
</dbReference>
<dbReference type="Gene3D" id="3.40.30.10">
    <property type="entry name" value="Glutaredoxin"/>
    <property type="match status" value="1"/>
</dbReference>
<evidence type="ECO:0000256" key="1">
    <source>
        <dbReference type="SAM" id="Phobius"/>
    </source>
</evidence>
<protein>
    <recommendedName>
        <fullName evidence="2">Thioredoxin domain-containing protein</fullName>
    </recommendedName>
</protein>
<comment type="caution">
    <text evidence="3">The sequence shown here is derived from an EMBL/GenBank/DDBJ whole genome shotgun (WGS) entry which is preliminary data.</text>
</comment>
<feature type="domain" description="Thioredoxin" evidence="2">
    <location>
        <begin position="90"/>
        <end position="169"/>
    </location>
</feature>
<dbReference type="AlphaFoldDB" id="A0A7J6PVE4"/>
<evidence type="ECO:0000259" key="2">
    <source>
        <dbReference type="Pfam" id="PF00085"/>
    </source>
</evidence>
<keyword evidence="1" id="KW-0472">Membrane</keyword>
<feature type="transmembrane region" description="Helical" evidence="1">
    <location>
        <begin position="47"/>
        <end position="69"/>
    </location>
</feature>
<name>A0A7J6PVE4_PEROL</name>
<dbReference type="Proteomes" id="UP000574390">
    <property type="component" value="Unassembled WGS sequence"/>
</dbReference>
<dbReference type="InterPro" id="IPR036249">
    <property type="entry name" value="Thioredoxin-like_sf"/>
</dbReference>
<dbReference type="PROSITE" id="PS00194">
    <property type="entry name" value="THIOREDOXIN_1"/>
    <property type="match status" value="1"/>
</dbReference>
<dbReference type="InterPro" id="IPR013766">
    <property type="entry name" value="Thioredoxin_domain"/>
</dbReference>
<evidence type="ECO:0000313" key="3">
    <source>
        <dbReference type="EMBL" id="KAF4700028.1"/>
    </source>
</evidence>
<dbReference type="InterPro" id="IPR017937">
    <property type="entry name" value="Thioredoxin_CS"/>
</dbReference>
<gene>
    <name evidence="3" type="ORF">FOZ62_007538</name>
</gene>
<evidence type="ECO:0000313" key="4">
    <source>
        <dbReference type="Proteomes" id="UP000574390"/>
    </source>
</evidence>